<dbReference type="EMBL" id="AP027080">
    <property type="protein sequence ID" value="BDU71895.1"/>
    <property type="molecule type" value="Genomic_DNA"/>
</dbReference>
<feature type="transmembrane region" description="Helical" evidence="1">
    <location>
        <begin position="86"/>
        <end position="108"/>
    </location>
</feature>
<keyword evidence="1" id="KW-0812">Transmembrane</keyword>
<evidence type="ECO:0000313" key="4">
    <source>
        <dbReference type="Proteomes" id="UP001238179"/>
    </source>
</evidence>
<dbReference type="GO" id="GO:0000155">
    <property type="term" value="F:phosphorelay sensor kinase activity"/>
    <property type="evidence" value="ECO:0007669"/>
    <property type="project" value="InterPro"/>
</dbReference>
<dbReference type="Pfam" id="PF06580">
    <property type="entry name" value="His_kinase"/>
    <property type="match status" value="1"/>
</dbReference>
<dbReference type="SUPFAM" id="SSF55874">
    <property type="entry name" value="ATPase domain of HSP90 chaperone/DNA topoisomerase II/histidine kinase"/>
    <property type="match status" value="1"/>
</dbReference>
<evidence type="ECO:0000256" key="1">
    <source>
        <dbReference type="SAM" id="Phobius"/>
    </source>
</evidence>
<evidence type="ECO:0000313" key="3">
    <source>
        <dbReference type="EMBL" id="BDU71895.1"/>
    </source>
</evidence>
<protein>
    <recommendedName>
        <fullName evidence="2">Signal transduction histidine kinase internal region domain-containing protein</fullName>
    </recommendedName>
</protein>
<feature type="transmembrane region" description="Helical" evidence="1">
    <location>
        <begin position="140"/>
        <end position="159"/>
    </location>
</feature>
<organism evidence="3 4">
    <name type="scientific">Mesoterricola silvestris</name>
    <dbReference type="NCBI Taxonomy" id="2927979"/>
    <lineage>
        <taxon>Bacteria</taxon>
        <taxon>Pseudomonadati</taxon>
        <taxon>Acidobacteriota</taxon>
        <taxon>Holophagae</taxon>
        <taxon>Holophagales</taxon>
        <taxon>Holophagaceae</taxon>
        <taxon>Mesoterricola</taxon>
    </lineage>
</organism>
<keyword evidence="1" id="KW-0472">Membrane</keyword>
<dbReference type="PANTHER" id="PTHR34220">
    <property type="entry name" value="SENSOR HISTIDINE KINASE YPDA"/>
    <property type="match status" value="1"/>
</dbReference>
<dbReference type="InterPro" id="IPR010559">
    <property type="entry name" value="Sig_transdc_His_kin_internal"/>
</dbReference>
<evidence type="ECO:0000259" key="2">
    <source>
        <dbReference type="Pfam" id="PF06580"/>
    </source>
</evidence>
<feature type="domain" description="Signal transduction histidine kinase internal region" evidence="2">
    <location>
        <begin position="178"/>
        <end position="257"/>
    </location>
</feature>
<dbReference type="InterPro" id="IPR050640">
    <property type="entry name" value="Bact_2-comp_sensor_kinase"/>
</dbReference>
<reference evidence="4" key="1">
    <citation type="journal article" date="2023" name="Int. J. Syst. Evol. Microbiol.">
        <title>Mesoterricola silvestris gen. nov., sp. nov., Mesoterricola sediminis sp. nov., Geothrix oryzae sp. nov., Geothrix edaphica sp. nov., Geothrix rubra sp. nov., and Geothrix limicola sp. nov., six novel members of Acidobacteriota isolated from soils.</title>
        <authorList>
            <person name="Itoh H."/>
            <person name="Sugisawa Y."/>
            <person name="Mise K."/>
            <person name="Xu Z."/>
            <person name="Kuniyasu M."/>
            <person name="Ushijima N."/>
            <person name="Kawano K."/>
            <person name="Kobayashi E."/>
            <person name="Shiratori Y."/>
            <person name="Masuda Y."/>
            <person name="Senoo K."/>
        </authorList>
    </citation>
    <scope>NUCLEOTIDE SEQUENCE [LARGE SCALE GENOMIC DNA]</scope>
    <source>
        <strain evidence="4">W79</strain>
    </source>
</reference>
<keyword evidence="1" id="KW-1133">Transmembrane helix</keyword>
<dbReference type="KEGG" id="msil:METEAL_10690"/>
<sequence length="371" mass="40752">MKADQIYRTTVQRMRRPLTWGAILVFGLLWNVTRWALGHESPPLDGEALAPFAWALFFLVLSPLPWQWTGGPEPGARPFRGLLQAIPFNAFCVLLLLEVLGAGMPGHLGPHGMGRGMMGRGMHGMHAMPEMPDCFQPHRLLLLAAAFLCFAVLLGGVLARMERAEESEDLAVKAAAQARLKALQNQMNPHVLFNAISGVAEMVREDPAGAEKVLVDLAGLLRHLLDHGDRTSLTLAQERQVVEQYLAMEQLRLGRRLQIHWSWDPDLDAREVPPLLLQPLVENAIKHGIGPERAGGELRISLRPWGRGLELEVANTGRSPAGGAQDSIGLRNLKERLALLGADPASSFRLWREGDWTRAVIQLPGGGPAHV</sequence>
<feature type="transmembrane region" description="Helical" evidence="1">
    <location>
        <begin position="48"/>
        <end position="66"/>
    </location>
</feature>
<dbReference type="AlphaFoldDB" id="A0AA48GPQ3"/>
<name>A0AA48GPQ3_9BACT</name>
<accession>A0AA48GPQ3</accession>
<dbReference type="GO" id="GO:0016020">
    <property type="term" value="C:membrane"/>
    <property type="evidence" value="ECO:0007669"/>
    <property type="project" value="InterPro"/>
</dbReference>
<dbReference type="Gene3D" id="3.30.565.10">
    <property type="entry name" value="Histidine kinase-like ATPase, C-terminal domain"/>
    <property type="match status" value="1"/>
</dbReference>
<dbReference type="InterPro" id="IPR036890">
    <property type="entry name" value="HATPase_C_sf"/>
</dbReference>
<keyword evidence="4" id="KW-1185">Reference proteome</keyword>
<gene>
    <name evidence="3" type="ORF">METEAL_10690</name>
</gene>
<dbReference type="PANTHER" id="PTHR34220:SF7">
    <property type="entry name" value="SENSOR HISTIDINE KINASE YPDA"/>
    <property type="match status" value="1"/>
</dbReference>
<proteinExistence type="predicted"/>
<dbReference type="Proteomes" id="UP001238179">
    <property type="component" value="Chromosome"/>
</dbReference>